<dbReference type="EMBL" id="JAGEVG010000031">
    <property type="protein sequence ID" value="MBO3100172.1"/>
    <property type="molecule type" value="Genomic_DNA"/>
</dbReference>
<feature type="domain" description="Polysaccharide pyruvyl transferase" evidence="1">
    <location>
        <begin position="15"/>
        <end position="380"/>
    </location>
</feature>
<dbReference type="Proteomes" id="UP000681315">
    <property type="component" value="Unassembled WGS sequence"/>
</dbReference>
<accession>A0ABS3SWR4</accession>
<keyword evidence="3" id="KW-1185">Reference proteome</keyword>
<dbReference type="PANTHER" id="PTHR36836:SF1">
    <property type="entry name" value="COLANIC ACID BIOSYNTHESIS PROTEIN WCAK"/>
    <property type="match status" value="1"/>
</dbReference>
<reference evidence="2 3" key="1">
    <citation type="submission" date="2021-03" db="EMBL/GenBank/DDBJ databases">
        <title>Gelidibacter sp. nov., isolated from costal sediment.</title>
        <authorList>
            <person name="Lun K.-Y."/>
        </authorList>
    </citation>
    <scope>NUCLEOTIDE SEQUENCE [LARGE SCALE GENOMIC DNA]</scope>
    <source>
        <strain evidence="2 3">DF109</strain>
    </source>
</reference>
<proteinExistence type="predicted"/>
<dbReference type="Pfam" id="PF04230">
    <property type="entry name" value="PS_pyruv_trans"/>
    <property type="match status" value="1"/>
</dbReference>
<comment type="caution">
    <text evidence="2">The sequence shown here is derived from an EMBL/GenBank/DDBJ whole genome shotgun (WGS) entry which is preliminary data.</text>
</comment>
<evidence type="ECO:0000259" key="1">
    <source>
        <dbReference type="Pfam" id="PF04230"/>
    </source>
</evidence>
<dbReference type="PANTHER" id="PTHR36836">
    <property type="entry name" value="COLANIC ACID BIOSYNTHESIS PROTEIN WCAK"/>
    <property type="match status" value="1"/>
</dbReference>
<dbReference type="InterPro" id="IPR007345">
    <property type="entry name" value="Polysacch_pyruvyl_Trfase"/>
</dbReference>
<sequence>MKNKILVVPGNTDLNRGDQALVWESIRLFEDLYPDLEVYLYESGSNQEEKNLQKAQTQSRGYNFITRILLHPRVKASSATTDSKEVNYSKITYIKWGFVAIFDLFNTLLLISRFSFLNKLGRSSLSLEQKKSLDLFPSLKALVVKGGGFLHSYGKLQDPYVMYYFLFDLMLAHRYNVKTVVLPNSIGPLKNGLAKYLVKKVLKKSSFVSVREEVSYNFVQEQLGIKAYKYPDLGFFLKSSTFDAKAYLLKHGISTEDKNILLTLRPYRFDGYKNPDRLYQEYLTEIGKLVKEQTERGYKFTFMAHTLGPSNHENDTLALKEVLGVLDAQIGKNVSYIEDYALTSQDIQKIYSNYDILIGTRFHSVIFALNEMVPCVAIAYGGNKSYGIMQDMDLANFVIGIEKVNSESISEMISEIESEKENYVQKIQSYHSFLEKERESLLASLNTVLND</sequence>
<organism evidence="2 3">
    <name type="scientific">Gelidibacter pelagius</name>
    <dbReference type="NCBI Taxonomy" id="2819985"/>
    <lineage>
        <taxon>Bacteria</taxon>
        <taxon>Pseudomonadati</taxon>
        <taxon>Bacteroidota</taxon>
        <taxon>Flavobacteriia</taxon>
        <taxon>Flavobacteriales</taxon>
        <taxon>Flavobacteriaceae</taxon>
        <taxon>Gelidibacter</taxon>
    </lineage>
</organism>
<name>A0ABS3SWR4_9FLAO</name>
<gene>
    <name evidence="2" type="ORF">J4051_18015</name>
</gene>
<dbReference type="GO" id="GO:0016740">
    <property type="term" value="F:transferase activity"/>
    <property type="evidence" value="ECO:0007669"/>
    <property type="project" value="UniProtKB-KW"/>
</dbReference>
<dbReference type="RefSeq" id="WP_208235276.1">
    <property type="nucleotide sequence ID" value="NZ_JAGEVG010000031.1"/>
</dbReference>
<keyword evidence="2" id="KW-0808">Transferase</keyword>
<protein>
    <submittedName>
        <fullName evidence="2">Polysaccharide pyruvyl transferase family protein</fullName>
    </submittedName>
</protein>
<evidence type="ECO:0000313" key="3">
    <source>
        <dbReference type="Proteomes" id="UP000681315"/>
    </source>
</evidence>
<evidence type="ECO:0000313" key="2">
    <source>
        <dbReference type="EMBL" id="MBO3100172.1"/>
    </source>
</evidence>